<feature type="compositionally biased region" description="Low complexity" evidence="1">
    <location>
        <begin position="400"/>
        <end position="416"/>
    </location>
</feature>
<proteinExistence type="predicted"/>
<feature type="compositionally biased region" description="Basic and acidic residues" evidence="1">
    <location>
        <begin position="343"/>
        <end position="360"/>
    </location>
</feature>
<gene>
    <name evidence="3" type="ORF">PPNO1_LOCUS5122</name>
</gene>
<feature type="region of interest" description="Disordered" evidence="1">
    <location>
        <begin position="270"/>
        <end position="475"/>
    </location>
</feature>
<dbReference type="PROSITE" id="PS50004">
    <property type="entry name" value="C2"/>
    <property type="match status" value="1"/>
</dbReference>
<dbReference type="InterPro" id="IPR000008">
    <property type="entry name" value="C2_dom"/>
</dbReference>
<dbReference type="SMART" id="SM00239">
    <property type="entry name" value="C2"/>
    <property type="match status" value="1"/>
</dbReference>
<dbReference type="InterPro" id="IPR037791">
    <property type="entry name" value="C2_fungal_Inn1"/>
</dbReference>
<name>A0A9P1MC60_9PEZI</name>
<dbReference type="PANTHER" id="PTHR47052">
    <property type="entry name" value="CONSERVED SERINE PROLINE-RICH PROTEIN (AFU_ORTHOLOGUE AFUA_2G01790)"/>
    <property type="match status" value="1"/>
</dbReference>
<dbReference type="EMBL" id="CALLCH030000012">
    <property type="protein sequence ID" value="CAI4215411.1"/>
    <property type="molecule type" value="Genomic_DNA"/>
</dbReference>
<organism evidence="3 4">
    <name type="scientific">Parascedosporium putredinis</name>
    <dbReference type="NCBI Taxonomy" id="1442378"/>
    <lineage>
        <taxon>Eukaryota</taxon>
        <taxon>Fungi</taxon>
        <taxon>Dikarya</taxon>
        <taxon>Ascomycota</taxon>
        <taxon>Pezizomycotina</taxon>
        <taxon>Sordariomycetes</taxon>
        <taxon>Hypocreomycetidae</taxon>
        <taxon>Microascales</taxon>
        <taxon>Microascaceae</taxon>
        <taxon>Parascedosporium</taxon>
    </lineage>
</organism>
<dbReference type="Proteomes" id="UP000838763">
    <property type="component" value="Unassembled WGS sequence"/>
</dbReference>
<sequence length="845" mass="91889">MSGKLSKAHPLNGAHTAGIFADMTVDGPEIGTLVVIVDRAKNLPNRKTIGKQDPYCAARLGKEAKKTKTDIRGGQTPRWDQELRFMVHDSPDYYQLKISVFHDDKKTDMIGEGWVDLKEIIISGGNQNDLWQTLTYRGKYAGEIRVELTFYDTRPKPEKPIAKPKQIQTDHSVGAAGQQQQRSPIKRRPLPSDPITGEDAQAKEVMPSSQAPEPPRALPRKQPTSYIPTQQYLPESHSPSSPVPPLQTQPSRQYIPDNYNAVIASVSPGYGAPHPAQPSYQAYDGGSASPHQHNGYGYEPSPPRHLSYDSQTYDGYSRSGNGMKPMVEDAPDSPTPARHHAHRPSETHSARSFDDLRYEDNPTPAPLNLSGRGSAASGQYSASRVSPQPSSVDMNGYGGASSMVSSSSADYGASYRSSRDSIDRTNDYHPPTRTSPAMEPSNGYRHSPQPSNQHSDLGSHYRSSSYSEPFDQYGNRDQNELADTQIVKASTYSLPSVPPSLVPGVDPALAREVSDRMYEERRLERQQTIQNMATPPQTRGRSDVAAFANNTGSPAAYNGSYNSPVYDSRTSHGYSGVQHTPTRSRGISRSPGPSPNHAIRRKSVSPVPPPAENRRHSGIPFGPDSYEAFNPAFVNNDIKGPQDEVFDGKIITHDGREVDPSDHLPMESWAPEPEPREGRSGSFDAQGYDSPRGSQPPHPVAAASCPRTPPAPGSAGRNRLQKKTSRMSALPASTSPAGSSPLAPISSHNYNTDASGFTPPRPSRASTWDYPSENDVPHYDGSPGRAMGSGPVIPPKIPIPAMSGALVTTGNSRNGNYAGEDWALMEEMRSIDIGAGRSRRRYGGY</sequence>
<accession>A0A9P1MC60</accession>
<feature type="compositionally biased region" description="Polar residues" evidence="1">
    <location>
        <begin position="448"/>
        <end position="467"/>
    </location>
</feature>
<feature type="region of interest" description="Disordered" evidence="1">
    <location>
        <begin position="155"/>
        <end position="253"/>
    </location>
</feature>
<feature type="region of interest" description="Disordered" evidence="1">
    <location>
        <begin position="568"/>
        <end position="624"/>
    </location>
</feature>
<dbReference type="Gene3D" id="2.60.40.150">
    <property type="entry name" value="C2 domain"/>
    <property type="match status" value="1"/>
</dbReference>
<feature type="compositionally biased region" description="Basic and acidic residues" evidence="1">
    <location>
        <begin position="417"/>
        <end position="427"/>
    </location>
</feature>
<feature type="domain" description="C2" evidence="2">
    <location>
        <begin position="11"/>
        <end position="132"/>
    </location>
</feature>
<feature type="compositionally biased region" description="Polar residues" evidence="1">
    <location>
        <begin position="308"/>
        <end position="320"/>
    </location>
</feature>
<evidence type="ECO:0000313" key="3">
    <source>
        <dbReference type="EMBL" id="CAI4215411.1"/>
    </source>
</evidence>
<feature type="compositionally biased region" description="Polar residues" evidence="1">
    <location>
        <begin position="166"/>
        <end position="183"/>
    </location>
</feature>
<dbReference type="InterPro" id="IPR052981">
    <property type="entry name" value="Ingression_C2_domain"/>
</dbReference>
<feature type="compositionally biased region" description="Low complexity" evidence="1">
    <location>
        <begin position="580"/>
        <end position="591"/>
    </location>
</feature>
<feature type="compositionally biased region" description="Basic and acidic residues" evidence="1">
    <location>
        <begin position="654"/>
        <end position="665"/>
    </location>
</feature>
<dbReference type="InterPro" id="IPR035892">
    <property type="entry name" value="C2_domain_sf"/>
</dbReference>
<dbReference type="Pfam" id="PF00168">
    <property type="entry name" value="C2"/>
    <property type="match status" value="1"/>
</dbReference>
<protein>
    <recommendedName>
        <fullName evidence="2">C2 domain-containing protein</fullName>
    </recommendedName>
</protein>
<dbReference type="OrthoDB" id="270970at2759"/>
<feature type="compositionally biased region" description="Polar residues" evidence="1">
    <location>
        <begin position="222"/>
        <end position="233"/>
    </location>
</feature>
<reference evidence="3" key="1">
    <citation type="submission" date="2022-11" db="EMBL/GenBank/DDBJ databases">
        <authorList>
            <person name="Scott C."/>
            <person name="Bruce N."/>
        </authorList>
    </citation>
    <scope>NUCLEOTIDE SEQUENCE</scope>
</reference>
<comment type="caution">
    <text evidence="3">The sequence shown here is derived from an EMBL/GenBank/DDBJ whole genome shotgun (WGS) entry which is preliminary data.</text>
</comment>
<feature type="compositionally biased region" description="Polar residues" evidence="1">
    <location>
        <begin position="376"/>
        <end position="393"/>
    </location>
</feature>
<dbReference type="SUPFAM" id="SSF49562">
    <property type="entry name" value="C2 domain (Calcium/lipid-binding domain, CaLB)"/>
    <property type="match status" value="1"/>
</dbReference>
<feature type="region of interest" description="Disordered" evidence="1">
    <location>
        <begin position="654"/>
        <end position="791"/>
    </location>
</feature>
<dbReference type="PANTHER" id="PTHR47052:SF3">
    <property type="entry name" value="INGRESSION PROTEIN 1"/>
    <property type="match status" value="1"/>
</dbReference>
<evidence type="ECO:0000313" key="4">
    <source>
        <dbReference type="Proteomes" id="UP000838763"/>
    </source>
</evidence>
<dbReference type="AlphaFoldDB" id="A0A9P1MC60"/>
<keyword evidence="4" id="KW-1185">Reference proteome</keyword>
<evidence type="ECO:0000259" key="2">
    <source>
        <dbReference type="PROSITE" id="PS50004"/>
    </source>
</evidence>
<dbReference type="CDD" id="cd08681">
    <property type="entry name" value="C2_fungal_Inn1p-like"/>
    <property type="match status" value="1"/>
</dbReference>
<feature type="compositionally biased region" description="Polar residues" evidence="1">
    <location>
        <begin position="746"/>
        <end position="755"/>
    </location>
</feature>
<evidence type="ECO:0000256" key="1">
    <source>
        <dbReference type="SAM" id="MobiDB-lite"/>
    </source>
</evidence>